<evidence type="ECO:0000313" key="5">
    <source>
        <dbReference type="EMBL" id="ANW95834.1"/>
    </source>
</evidence>
<keyword evidence="6" id="KW-1185">Reference proteome</keyword>
<protein>
    <submittedName>
        <fullName evidence="5">AraC family transcriptional regulator</fullName>
    </submittedName>
</protein>
<evidence type="ECO:0000259" key="4">
    <source>
        <dbReference type="PROSITE" id="PS01124"/>
    </source>
</evidence>
<dbReference type="Proteomes" id="UP000092967">
    <property type="component" value="Chromosome"/>
</dbReference>
<dbReference type="PROSITE" id="PS01124">
    <property type="entry name" value="HTH_ARAC_FAMILY_2"/>
    <property type="match status" value="1"/>
</dbReference>
<feature type="domain" description="HTH araC/xylS-type" evidence="4">
    <location>
        <begin position="196"/>
        <end position="301"/>
    </location>
</feature>
<dbReference type="SMART" id="SM00342">
    <property type="entry name" value="HTH_ARAC"/>
    <property type="match status" value="1"/>
</dbReference>
<keyword evidence="3" id="KW-0804">Transcription</keyword>
<dbReference type="Pfam" id="PF12833">
    <property type="entry name" value="HTH_18"/>
    <property type="match status" value="1"/>
</dbReference>
<dbReference type="AlphaFoldDB" id="A0A1B1Y4Y7"/>
<evidence type="ECO:0000256" key="3">
    <source>
        <dbReference type="ARBA" id="ARBA00023163"/>
    </source>
</evidence>
<dbReference type="RefSeq" id="WP_068825344.1">
    <property type="nucleotide sequence ID" value="NZ_CP014224.1"/>
</dbReference>
<proteinExistence type="predicted"/>
<dbReference type="GO" id="GO:0003700">
    <property type="term" value="F:DNA-binding transcription factor activity"/>
    <property type="evidence" value="ECO:0007669"/>
    <property type="project" value="InterPro"/>
</dbReference>
<dbReference type="Gene3D" id="1.10.10.60">
    <property type="entry name" value="Homeodomain-like"/>
    <property type="match status" value="2"/>
</dbReference>
<dbReference type="EMBL" id="CP014224">
    <property type="protein sequence ID" value="ANW95834.1"/>
    <property type="molecule type" value="Genomic_DNA"/>
</dbReference>
<dbReference type="InterPro" id="IPR018060">
    <property type="entry name" value="HTH_AraC"/>
</dbReference>
<dbReference type="SUPFAM" id="SSF46689">
    <property type="entry name" value="Homeodomain-like"/>
    <property type="match status" value="1"/>
</dbReference>
<keyword evidence="1" id="KW-0805">Transcription regulation</keyword>
<reference evidence="5 6" key="1">
    <citation type="submission" date="2016-02" db="EMBL/GenBank/DDBJ databases">
        <authorList>
            <person name="Wen L."/>
            <person name="He K."/>
            <person name="Yang H."/>
        </authorList>
    </citation>
    <scope>NUCLEOTIDE SEQUENCE [LARGE SCALE GENOMIC DNA]</scope>
    <source>
        <strain evidence="5 6">CZ1127</strain>
    </source>
</reference>
<sequence length="303" mass="35633">MSILHIKNITEYHRLMQLPKPQHPLVSVINFADIKRKENVTVSSFTHGFYSIALKQVFNGKMKYGQQEYDFDEGVLAFIAPNQVMRIEIEDEQKLNHSGWLLIFHPDFLWNTSLAQKIKQYDFFGYELTEALHLSDKEQNTLTDLMQNINHEYHSNIDKFSQNVIISQLELLLTYSERFYQRQFITRKKSNHRILEQFETLLNNYFKSKDLQENGLPTVNYLSASLNLSSNYLSRLLKTQTGKSTQEFIHEKLMQLAKEKLSTTALSVNEIAYSLGFEHPQSFGKLFKKKTELTPLEFRKLYN</sequence>
<dbReference type="OrthoDB" id="2600165at2"/>
<dbReference type="PANTHER" id="PTHR43280">
    <property type="entry name" value="ARAC-FAMILY TRANSCRIPTIONAL REGULATOR"/>
    <property type="match status" value="1"/>
</dbReference>
<dbReference type="InterPro" id="IPR009057">
    <property type="entry name" value="Homeodomain-like_sf"/>
</dbReference>
<accession>A0A1B1Y4Y7</accession>
<dbReference type="PANTHER" id="PTHR43280:SF32">
    <property type="entry name" value="TRANSCRIPTIONAL REGULATORY PROTEIN"/>
    <property type="match status" value="1"/>
</dbReference>
<dbReference type="GO" id="GO:0043565">
    <property type="term" value="F:sequence-specific DNA binding"/>
    <property type="evidence" value="ECO:0007669"/>
    <property type="project" value="InterPro"/>
</dbReference>
<gene>
    <name evidence="5" type="ORF">AXE80_05860</name>
</gene>
<organism evidence="5 6">
    <name type="scientific">Wenyingzhuangia fucanilytica</name>
    <dbReference type="NCBI Taxonomy" id="1790137"/>
    <lineage>
        <taxon>Bacteria</taxon>
        <taxon>Pseudomonadati</taxon>
        <taxon>Bacteroidota</taxon>
        <taxon>Flavobacteriia</taxon>
        <taxon>Flavobacteriales</taxon>
        <taxon>Flavobacteriaceae</taxon>
        <taxon>Wenyingzhuangia</taxon>
    </lineage>
</organism>
<name>A0A1B1Y4Y7_9FLAO</name>
<evidence type="ECO:0000313" key="6">
    <source>
        <dbReference type="Proteomes" id="UP000092967"/>
    </source>
</evidence>
<dbReference type="KEGG" id="wfu:AXE80_05860"/>
<evidence type="ECO:0000256" key="2">
    <source>
        <dbReference type="ARBA" id="ARBA00023125"/>
    </source>
</evidence>
<evidence type="ECO:0000256" key="1">
    <source>
        <dbReference type="ARBA" id="ARBA00023015"/>
    </source>
</evidence>
<keyword evidence="2" id="KW-0238">DNA-binding</keyword>
<dbReference type="STRING" id="1790137.AXE80_05860"/>